<keyword evidence="5" id="KW-1185">Reference proteome</keyword>
<feature type="transmembrane region" description="Helical" evidence="3">
    <location>
        <begin position="94"/>
        <end position="118"/>
    </location>
</feature>
<reference evidence="4 5" key="1">
    <citation type="journal article" date="2014" name="BMC Genomics">
        <title>Genome sequencing of four Aureobasidium pullulans varieties: biotechnological potential, stress tolerance, and description of new species.</title>
        <authorList>
            <person name="Gostin Ar C."/>
            <person name="Ohm R.A."/>
            <person name="Kogej T."/>
            <person name="Sonjak S."/>
            <person name="Turk M."/>
            <person name="Zajc J."/>
            <person name="Zalar P."/>
            <person name="Grube M."/>
            <person name="Sun H."/>
            <person name="Han J."/>
            <person name="Sharma A."/>
            <person name="Chiniquy J."/>
            <person name="Ngan C.Y."/>
            <person name="Lipzen A."/>
            <person name="Barry K."/>
            <person name="Grigoriev I.V."/>
            <person name="Gunde-Cimerman N."/>
        </authorList>
    </citation>
    <scope>NUCLEOTIDE SEQUENCE [LARGE SCALE GENOMIC DNA]</scope>
    <source>
        <strain evidence="4 5">CBS 110374</strain>
    </source>
</reference>
<protein>
    <submittedName>
        <fullName evidence="4">MFS general substrate transporter</fullName>
    </submittedName>
</protein>
<dbReference type="RefSeq" id="XP_040883037.1">
    <property type="nucleotide sequence ID" value="XM_041025917.1"/>
</dbReference>
<feature type="transmembrane region" description="Helical" evidence="3">
    <location>
        <begin position="159"/>
        <end position="182"/>
    </location>
</feature>
<feature type="transmembrane region" description="Helical" evidence="3">
    <location>
        <begin position="234"/>
        <end position="256"/>
    </location>
</feature>
<feature type="transmembrane region" description="Helical" evidence="3">
    <location>
        <begin position="189"/>
        <end position="209"/>
    </location>
</feature>
<proteinExistence type="inferred from homology"/>
<dbReference type="GO" id="GO:0022857">
    <property type="term" value="F:transmembrane transporter activity"/>
    <property type="evidence" value="ECO:0007669"/>
    <property type="project" value="InterPro"/>
</dbReference>
<dbReference type="InterPro" id="IPR050327">
    <property type="entry name" value="Proton-linked_MCT"/>
</dbReference>
<sequence length="421" mass="45295">MNDIQLTPIKPSHPVAIQPASSSHCAAPSTATQEAEQPRTDIVEQNLAPSDKGIAAWRLLLAAFIFETLFWGFPLSFGVFQDYYSKTPEFAGNAYIPVVGTVASGLGYLGAPVIMLLIQRFPWYRRYMIWFGWPICVLGLALGSFATSLEALIASQGMAYGMLCAASGFSGCFMPFVLQALLDKYGFRITLRAVAIALTVLTGPLIPLFRGRLPVSRSTASRKIDWTFLRMPSFWMYSVANILQGFGYFFPGLYLPSYASSLSLNPHTGAMLLAVMSICQVCGQFTFGILSDKKVSVNTLALLSTAAAAISVLGIWKVASSLPVLIVFGILYGFFAAGFTAIWARITSSVTNDVGTAPVIYGLLNFQKGLGNVLTGPIGAALIGRNATTASGIFRWVILFTGICMAGSSCATLLQRLKSIK</sequence>
<evidence type="ECO:0000313" key="4">
    <source>
        <dbReference type="EMBL" id="KEQ66014.1"/>
    </source>
</evidence>
<feature type="transmembrane region" description="Helical" evidence="3">
    <location>
        <begin position="130"/>
        <end position="153"/>
    </location>
</feature>
<comment type="subcellular location">
    <subcellularLocation>
        <location evidence="1">Membrane</location>
        <topology evidence="1">Multi-pass membrane protein</topology>
    </subcellularLocation>
</comment>
<dbReference type="PANTHER" id="PTHR11360">
    <property type="entry name" value="MONOCARBOXYLATE TRANSPORTER"/>
    <property type="match status" value="1"/>
</dbReference>
<dbReference type="InterPro" id="IPR036259">
    <property type="entry name" value="MFS_trans_sf"/>
</dbReference>
<evidence type="ECO:0000256" key="1">
    <source>
        <dbReference type="ARBA" id="ARBA00004141"/>
    </source>
</evidence>
<organism evidence="4 5">
    <name type="scientific">Aureobasidium melanogenum (strain CBS 110374)</name>
    <name type="common">Aureobasidium pullulans var. melanogenum</name>
    <dbReference type="NCBI Taxonomy" id="1043003"/>
    <lineage>
        <taxon>Eukaryota</taxon>
        <taxon>Fungi</taxon>
        <taxon>Dikarya</taxon>
        <taxon>Ascomycota</taxon>
        <taxon>Pezizomycotina</taxon>
        <taxon>Dothideomycetes</taxon>
        <taxon>Dothideomycetidae</taxon>
        <taxon>Dothideales</taxon>
        <taxon>Saccotheciaceae</taxon>
        <taxon>Aureobasidium</taxon>
    </lineage>
</organism>
<dbReference type="GO" id="GO:0016020">
    <property type="term" value="C:membrane"/>
    <property type="evidence" value="ECO:0007669"/>
    <property type="project" value="UniProtKB-SubCell"/>
</dbReference>
<dbReference type="GeneID" id="63919290"/>
<feature type="transmembrane region" description="Helical" evidence="3">
    <location>
        <begin position="55"/>
        <end position="74"/>
    </location>
</feature>
<dbReference type="Pfam" id="PF07690">
    <property type="entry name" value="MFS_1"/>
    <property type="match status" value="1"/>
</dbReference>
<evidence type="ECO:0000256" key="2">
    <source>
        <dbReference type="ARBA" id="ARBA00006727"/>
    </source>
</evidence>
<dbReference type="PANTHER" id="PTHR11360:SF287">
    <property type="entry name" value="MFS MONOCARBOXYLATE TRANSPORTER"/>
    <property type="match status" value="1"/>
</dbReference>
<keyword evidence="3" id="KW-0472">Membrane</keyword>
<dbReference type="EMBL" id="KL584826">
    <property type="protein sequence ID" value="KEQ66014.1"/>
    <property type="molecule type" value="Genomic_DNA"/>
</dbReference>
<keyword evidence="3" id="KW-1133">Transmembrane helix</keyword>
<comment type="similarity">
    <text evidence="2">Belongs to the major facilitator superfamily. Monocarboxylate porter (TC 2.A.1.13) family.</text>
</comment>
<feature type="transmembrane region" description="Helical" evidence="3">
    <location>
        <begin position="295"/>
        <end position="315"/>
    </location>
</feature>
<dbReference type="InterPro" id="IPR011701">
    <property type="entry name" value="MFS"/>
</dbReference>
<keyword evidence="3" id="KW-0812">Transmembrane</keyword>
<evidence type="ECO:0000256" key="3">
    <source>
        <dbReference type="SAM" id="Phobius"/>
    </source>
</evidence>
<dbReference type="SUPFAM" id="SSF103473">
    <property type="entry name" value="MFS general substrate transporter"/>
    <property type="match status" value="1"/>
</dbReference>
<feature type="transmembrane region" description="Helical" evidence="3">
    <location>
        <begin position="393"/>
        <end position="414"/>
    </location>
</feature>
<accession>A0A074W395</accession>
<evidence type="ECO:0000313" key="5">
    <source>
        <dbReference type="Proteomes" id="UP000030672"/>
    </source>
</evidence>
<dbReference type="HOGENOM" id="CLU_001265_1_2_1"/>
<feature type="transmembrane region" description="Helical" evidence="3">
    <location>
        <begin position="268"/>
        <end position="289"/>
    </location>
</feature>
<dbReference type="Gene3D" id="1.20.1250.20">
    <property type="entry name" value="MFS general substrate transporter like domains"/>
    <property type="match status" value="1"/>
</dbReference>
<gene>
    <name evidence="4" type="ORF">M437DRAFT_72842</name>
</gene>
<dbReference type="AlphaFoldDB" id="A0A074W395"/>
<name>A0A074W395_AURM1</name>
<feature type="transmembrane region" description="Helical" evidence="3">
    <location>
        <begin position="322"/>
        <end position="344"/>
    </location>
</feature>
<dbReference type="Proteomes" id="UP000030672">
    <property type="component" value="Unassembled WGS sequence"/>
</dbReference>